<gene>
    <name evidence="1" type="ORF">CEXT_279681</name>
</gene>
<evidence type="ECO:0000313" key="1">
    <source>
        <dbReference type="EMBL" id="GIY45653.1"/>
    </source>
</evidence>
<comment type="caution">
    <text evidence="1">The sequence shown here is derived from an EMBL/GenBank/DDBJ whole genome shotgun (WGS) entry which is preliminary data.</text>
</comment>
<dbReference type="Proteomes" id="UP001054945">
    <property type="component" value="Unassembled WGS sequence"/>
</dbReference>
<dbReference type="AlphaFoldDB" id="A0AAV4TGC7"/>
<accession>A0AAV4TGC7</accession>
<dbReference type="EMBL" id="BPLR01011298">
    <property type="protein sequence ID" value="GIY45653.1"/>
    <property type="molecule type" value="Genomic_DNA"/>
</dbReference>
<sequence>MCNDAMCPICWPVDRRHVPYVGLCNDAMCLACWPCATTPCALHVGPVQRRHVLLQVGPVQRRHVPYMLALCKDAMCLTCWPCFNDAMCLTCWPCATTPCAFTSWPYATMRILTENRVFLNLLPIKGFLHPDRG</sequence>
<name>A0AAV4TGC7_CAEEX</name>
<protein>
    <submittedName>
        <fullName evidence="1">Uncharacterized protein</fullName>
    </submittedName>
</protein>
<proteinExistence type="predicted"/>
<organism evidence="1 2">
    <name type="scientific">Caerostris extrusa</name>
    <name type="common">Bark spider</name>
    <name type="synonym">Caerostris bankana</name>
    <dbReference type="NCBI Taxonomy" id="172846"/>
    <lineage>
        <taxon>Eukaryota</taxon>
        <taxon>Metazoa</taxon>
        <taxon>Ecdysozoa</taxon>
        <taxon>Arthropoda</taxon>
        <taxon>Chelicerata</taxon>
        <taxon>Arachnida</taxon>
        <taxon>Araneae</taxon>
        <taxon>Araneomorphae</taxon>
        <taxon>Entelegynae</taxon>
        <taxon>Araneoidea</taxon>
        <taxon>Araneidae</taxon>
        <taxon>Caerostris</taxon>
    </lineage>
</organism>
<keyword evidence="2" id="KW-1185">Reference proteome</keyword>
<evidence type="ECO:0000313" key="2">
    <source>
        <dbReference type="Proteomes" id="UP001054945"/>
    </source>
</evidence>
<reference evidence="1 2" key="1">
    <citation type="submission" date="2021-06" db="EMBL/GenBank/DDBJ databases">
        <title>Caerostris extrusa draft genome.</title>
        <authorList>
            <person name="Kono N."/>
            <person name="Arakawa K."/>
        </authorList>
    </citation>
    <scope>NUCLEOTIDE SEQUENCE [LARGE SCALE GENOMIC DNA]</scope>
</reference>